<proteinExistence type="predicted"/>
<dbReference type="InterPro" id="IPR023214">
    <property type="entry name" value="HAD_sf"/>
</dbReference>
<dbReference type="GeneID" id="54999495"/>
<evidence type="ECO:0000313" key="1">
    <source>
        <dbReference type="EMBL" id="AXQ66770.1"/>
    </source>
</evidence>
<dbReference type="KEGG" id="vg:54999495"/>
<sequence length="212" mass="24100">MNKLNLLALSMQTVHIFDLDGTTIDSFERVEPCLREGGDLDLDKYRKEACVHNKVMRDKLMPLADYMKALISKGEIVVICTARHMANSDYYYLRKNGLRVPLVLSRDQLHKHFTAEQVQRIYNSGDAAYKGAYFDMLLERFGTNHEFIMYDDHQGVLKAAKARGFTAIDATNLNLMLEIAYQQGFNDMEELAYNESESLIESLTGQLLGASA</sequence>
<dbReference type="SUPFAM" id="SSF56784">
    <property type="entry name" value="HAD-like"/>
    <property type="match status" value="1"/>
</dbReference>
<dbReference type="RefSeq" id="YP_009808592.1">
    <property type="nucleotide sequence ID" value="NC_048041.1"/>
</dbReference>
<accession>A0A385E4Q8</accession>
<organism evidence="1 2">
    <name type="scientific">Vibrio phage vB_VpS_PG07</name>
    <dbReference type="NCBI Taxonomy" id="2301664"/>
    <lineage>
        <taxon>Viruses</taxon>
        <taxon>Duplodnaviria</taxon>
        <taxon>Heunggongvirae</taxon>
        <taxon>Uroviricota</taxon>
        <taxon>Caudoviricetes</taxon>
        <taxon>Demerecviridae</taxon>
        <taxon>Pogseptimavirus</taxon>
        <taxon>Pogseptimavirus PG07</taxon>
    </lineage>
</organism>
<dbReference type="InterPro" id="IPR036412">
    <property type="entry name" value="HAD-like_sf"/>
</dbReference>
<dbReference type="Gene3D" id="3.40.50.1000">
    <property type="entry name" value="HAD superfamily/HAD-like"/>
    <property type="match status" value="1"/>
</dbReference>
<reference evidence="1 2" key="1">
    <citation type="submission" date="2018-07" db="EMBL/GenBank/DDBJ databases">
        <title>Sequencing of PG07.</title>
        <authorList>
            <person name="Ding T."/>
        </authorList>
    </citation>
    <scope>NUCLEOTIDE SEQUENCE [LARGE SCALE GENOMIC DNA]</scope>
</reference>
<dbReference type="EMBL" id="MH645904">
    <property type="protein sequence ID" value="AXQ66770.1"/>
    <property type="molecule type" value="Genomic_DNA"/>
</dbReference>
<protein>
    <submittedName>
        <fullName evidence="1">Deoxynucleoside-5'-monophosphatase</fullName>
    </submittedName>
</protein>
<dbReference type="Proteomes" id="UP000263435">
    <property type="component" value="Segment"/>
</dbReference>
<evidence type="ECO:0000313" key="2">
    <source>
        <dbReference type="Proteomes" id="UP000263435"/>
    </source>
</evidence>
<name>A0A385E4Q8_9CAUD</name>
<keyword evidence="2" id="KW-1185">Reference proteome</keyword>